<gene>
    <name evidence="2" type="ORF">HHT355_0785</name>
</gene>
<evidence type="ECO:0000256" key="1">
    <source>
        <dbReference type="SAM" id="Phobius"/>
    </source>
</evidence>
<reference evidence="2 3" key="1">
    <citation type="submission" date="2015-06" db="EMBL/GenBank/DDBJ databases">
        <authorList>
            <person name="Wibberg Daniel"/>
        </authorList>
    </citation>
    <scope>NUCLEOTIDE SEQUENCE [LARGE SCALE GENOMIC DNA]</scope>
    <source>
        <strain evidence="2 3">T3/55T</strain>
    </source>
</reference>
<keyword evidence="3" id="KW-1185">Reference proteome</keyword>
<accession>A0A0H5SUJ7</accession>
<dbReference type="RefSeq" id="WP_103202116.1">
    <property type="nucleotide sequence ID" value="NZ_CVTD020000010.1"/>
</dbReference>
<dbReference type="EMBL" id="CVTD020000010">
    <property type="protein sequence ID" value="CRZ33988.1"/>
    <property type="molecule type" value="Genomic_DNA"/>
</dbReference>
<protein>
    <submittedName>
        <fullName evidence="2">Putative membrane protein</fullName>
    </submittedName>
</protein>
<dbReference type="Proteomes" id="UP000236497">
    <property type="component" value="Unassembled WGS sequence"/>
</dbReference>
<dbReference type="OrthoDB" id="2039101at2"/>
<proteinExistence type="predicted"/>
<dbReference type="AlphaFoldDB" id="A0A0H5SUJ7"/>
<sequence length="162" mass="19156">MKKLLKYIWYGIFILVQCTWGICQTLVGLVFFLINIKKQHNFFRGCINTKWNSYSGFSLGLFVFTPDENSDDLLKYANNSKEELARRSKMILVHEYGHSIQSFVLGPFFIIPGICSICWGRMKRYEELRKKYKVPYSFFWVEHWANCWGEKITKLPSIGQID</sequence>
<evidence type="ECO:0000313" key="3">
    <source>
        <dbReference type="Proteomes" id="UP000236497"/>
    </source>
</evidence>
<name>A0A0H5SUJ7_HERHM</name>
<feature type="transmembrane region" description="Helical" evidence="1">
    <location>
        <begin position="7"/>
        <end position="34"/>
    </location>
</feature>
<keyword evidence="1" id="KW-0472">Membrane</keyword>
<keyword evidence="1" id="KW-1133">Transmembrane helix</keyword>
<keyword evidence="1" id="KW-0812">Transmembrane</keyword>
<evidence type="ECO:0000313" key="2">
    <source>
        <dbReference type="EMBL" id="CRZ33988.1"/>
    </source>
</evidence>
<organism evidence="2 3">
    <name type="scientific">Herbinix hemicellulosilytica</name>
    <dbReference type="NCBI Taxonomy" id="1564487"/>
    <lineage>
        <taxon>Bacteria</taxon>
        <taxon>Bacillati</taxon>
        <taxon>Bacillota</taxon>
        <taxon>Clostridia</taxon>
        <taxon>Lachnospirales</taxon>
        <taxon>Lachnospiraceae</taxon>
        <taxon>Herbinix</taxon>
    </lineage>
</organism>
<feature type="transmembrane region" description="Helical" evidence="1">
    <location>
        <begin position="100"/>
        <end position="120"/>
    </location>
</feature>